<comment type="caution">
    <text evidence="1">The sequence shown here is derived from an EMBL/GenBank/DDBJ whole genome shotgun (WGS) entry which is preliminary data.</text>
</comment>
<reference evidence="1" key="1">
    <citation type="submission" date="2019-08" db="EMBL/GenBank/DDBJ databases">
        <authorList>
            <person name="Kucharzyk K."/>
            <person name="Murdoch R.W."/>
            <person name="Higgins S."/>
            <person name="Loffler F."/>
        </authorList>
    </citation>
    <scope>NUCLEOTIDE SEQUENCE</scope>
</reference>
<organism evidence="1">
    <name type="scientific">bioreactor metagenome</name>
    <dbReference type="NCBI Taxonomy" id="1076179"/>
    <lineage>
        <taxon>unclassified sequences</taxon>
        <taxon>metagenomes</taxon>
        <taxon>ecological metagenomes</taxon>
    </lineage>
</organism>
<dbReference type="EMBL" id="VSSQ01043113">
    <property type="protein sequence ID" value="MPM96764.1"/>
    <property type="molecule type" value="Genomic_DNA"/>
</dbReference>
<protein>
    <submittedName>
        <fullName evidence="1">Uncharacterized protein</fullName>
    </submittedName>
</protein>
<evidence type="ECO:0000313" key="1">
    <source>
        <dbReference type="EMBL" id="MPM96764.1"/>
    </source>
</evidence>
<gene>
    <name evidence="1" type="ORF">SDC9_143929</name>
</gene>
<name>A0A645E4Q9_9ZZZZ</name>
<dbReference type="AlphaFoldDB" id="A0A645E4Q9"/>
<proteinExistence type="predicted"/>
<sequence length="193" mass="21656">MRFQLSPGDRPFQPPGEKLTAVIKRPARESVTVNLVVDAEKIDHAAPFERAVRGDFRRGPDLEQVVGGRHQRRTAQHIALRLGDHVTHIGQCGGEQFGGGLIRRVHQDIMARRVFDRDDRVVEIVVGNLVVLRVSGHEEHRIRLESGQFEHRNQQRRLVAADSVALVEGHRNVVRLVTRRLGLGGDAHVADLL</sequence>
<accession>A0A645E4Q9</accession>